<keyword evidence="2" id="KW-1185">Reference proteome</keyword>
<evidence type="ECO:0000313" key="2">
    <source>
        <dbReference type="Proteomes" id="UP000198379"/>
    </source>
</evidence>
<proteinExistence type="predicted"/>
<dbReference type="Proteomes" id="UP000198379">
    <property type="component" value="Unassembled WGS sequence"/>
</dbReference>
<evidence type="ECO:0000313" key="1">
    <source>
        <dbReference type="EMBL" id="SNR43688.1"/>
    </source>
</evidence>
<gene>
    <name evidence="1" type="ORF">SAMN06265376_101886</name>
</gene>
<dbReference type="AlphaFoldDB" id="A0A238WB16"/>
<dbReference type="EMBL" id="FZNY01000001">
    <property type="protein sequence ID" value="SNR43688.1"/>
    <property type="molecule type" value="Genomic_DNA"/>
</dbReference>
<reference evidence="1 2" key="1">
    <citation type="submission" date="2017-06" db="EMBL/GenBank/DDBJ databases">
        <authorList>
            <person name="Kim H.J."/>
            <person name="Triplett B.A."/>
        </authorList>
    </citation>
    <scope>NUCLEOTIDE SEQUENCE [LARGE SCALE GENOMIC DNA]</scope>
    <source>
        <strain evidence="1 2">DSM 25597</strain>
    </source>
</reference>
<name>A0A238WB16_9FLAO</name>
<sequence length="55" mass="6295">MAVVQFQVVGLFAQMMHLRYVIHLQLDYMAEIATVTVKKDEIILIAFFPVGTKLL</sequence>
<protein>
    <submittedName>
        <fullName evidence="1">Uncharacterized protein</fullName>
    </submittedName>
</protein>
<organism evidence="1 2">
    <name type="scientific">Dokdonia pacifica</name>
    <dbReference type="NCBI Taxonomy" id="1627892"/>
    <lineage>
        <taxon>Bacteria</taxon>
        <taxon>Pseudomonadati</taxon>
        <taxon>Bacteroidota</taxon>
        <taxon>Flavobacteriia</taxon>
        <taxon>Flavobacteriales</taxon>
        <taxon>Flavobacteriaceae</taxon>
        <taxon>Dokdonia</taxon>
    </lineage>
</organism>
<dbReference type="RefSeq" id="WP_179218083.1">
    <property type="nucleotide sequence ID" value="NZ_BMEP01000002.1"/>
</dbReference>
<accession>A0A238WB16</accession>